<feature type="non-terminal residue" evidence="2">
    <location>
        <position position="1"/>
    </location>
</feature>
<gene>
    <name evidence="2" type="ORF">g.3675</name>
</gene>
<feature type="non-terminal residue" evidence="2">
    <location>
        <position position="181"/>
    </location>
</feature>
<feature type="domain" description="Eukaryotic translation initiation factor 3 subunit G N-terminal" evidence="1">
    <location>
        <begin position="41"/>
        <end position="152"/>
    </location>
</feature>
<reference evidence="2" key="1">
    <citation type="submission" date="2015-11" db="EMBL/GenBank/DDBJ databases">
        <title>De novo transcriptome assembly of four potential Pierce s Disease insect vectors from Arizona vineyards.</title>
        <authorList>
            <person name="Tassone E.E."/>
        </authorList>
    </citation>
    <scope>NUCLEOTIDE SEQUENCE</scope>
</reference>
<name>A0A1B6GN05_9HEMI</name>
<evidence type="ECO:0000313" key="2">
    <source>
        <dbReference type="EMBL" id="JAS63819.1"/>
    </source>
</evidence>
<organism evidence="2">
    <name type="scientific">Cuerna arida</name>
    <dbReference type="NCBI Taxonomy" id="1464854"/>
    <lineage>
        <taxon>Eukaryota</taxon>
        <taxon>Metazoa</taxon>
        <taxon>Ecdysozoa</taxon>
        <taxon>Arthropoda</taxon>
        <taxon>Hexapoda</taxon>
        <taxon>Insecta</taxon>
        <taxon>Pterygota</taxon>
        <taxon>Neoptera</taxon>
        <taxon>Paraneoptera</taxon>
        <taxon>Hemiptera</taxon>
        <taxon>Auchenorrhyncha</taxon>
        <taxon>Membracoidea</taxon>
        <taxon>Cicadellidae</taxon>
        <taxon>Cicadellinae</taxon>
        <taxon>Proconiini</taxon>
        <taxon>Cuerna</taxon>
    </lineage>
</organism>
<dbReference type="InterPro" id="IPR024675">
    <property type="entry name" value="eIF3g_N"/>
</dbReference>
<accession>A0A1B6GN05</accession>
<dbReference type="EMBL" id="GECZ01005950">
    <property type="protein sequence ID" value="JAS63819.1"/>
    <property type="molecule type" value="Transcribed_RNA"/>
</dbReference>
<sequence>EYYRIKFDFDRKMVLNSGEKSTNWADEVEFENTLPSRSERMENNKKIITEYKKVDGKLIKTITTYRIEKKLVNKNIKVRKSWKKFGNSANDKSGPNEKTTLVGDDVFMQFVSGKDADQGPDDDDRLKLLSEKRGMVKCRNCGGDHWTSVCPYPTVDRTALEKKLQNGAGVSEMSDGKSGSA</sequence>
<dbReference type="Pfam" id="PF12353">
    <property type="entry name" value="eIF3g"/>
    <property type="match status" value="1"/>
</dbReference>
<protein>
    <recommendedName>
        <fullName evidence="1">Eukaryotic translation initiation factor 3 subunit G N-terminal domain-containing protein</fullName>
    </recommendedName>
</protein>
<proteinExistence type="predicted"/>
<dbReference type="AlphaFoldDB" id="A0A1B6GN05"/>
<evidence type="ECO:0000259" key="1">
    <source>
        <dbReference type="Pfam" id="PF12353"/>
    </source>
</evidence>
<dbReference type="CDD" id="cd12933">
    <property type="entry name" value="eIF3G"/>
    <property type="match status" value="1"/>
</dbReference>